<comment type="caution">
    <text evidence="1">The sequence shown here is derived from an EMBL/GenBank/DDBJ whole genome shotgun (WGS) entry which is preliminary data.</text>
</comment>
<accession>A0A2G2YTT9</accession>
<gene>
    <name evidence="1" type="ORF">T459_23899</name>
</gene>
<dbReference type="Proteomes" id="UP000222542">
    <property type="component" value="Unassembled WGS sequence"/>
</dbReference>
<reference evidence="1 2" key="1">
    <citation type="journal article" date="2014" name="Nat. Genet.">
        <title>Genome sequence of the hot pepper provides insights into the evolution of pungency in Capsicum species.</title>
        <authorList>
            <person name="Kim S."/>
            <person name="Park M."/>
            <person name="Yeom S.I."/>
            <person name="Kim Y.M."/>
            <person name="Lee J.M."/>
            <person name="Lee H.A."/>
            <person name="Seo E."/>
            <person name="Choi J."/>
            <person name="Cheong K."/>
            <person name="Kim K.T."/>
            <person name="Jung K."/>
            <person name="Lee G.W."/>
            <person name="Oh S.K."/>
            <person name="Bae C."/>
            <person name="Kim S.B."/>
            <person name="Lee H.Y."/>
            <person name="Kim S.Y."/>
            <person name="Kim M.S."/>
            <person name="Kang B.C."/>
            <person name="Jo Y.D."/>
            <person name="Yang H.B."/>
            <person name="Jeong H.J."/>
            <person name="Kang W.H."/>
            <person name="Kwon J.K."/>
            <person name="Shin C."/>
            <person name="Lim J.Y."/>
            <person name="Park J.H."/>
            <person name="Huh J.H."/>
            <person name="Kim J.S."/>
            <person name="Kim B.D."/>
            <person name="Cohen O."/>
            <person name="Paran I."/>
            <person name="Suh M.C."/>
            <person name="Lee S.B."/>
            <person name="Kim Y.K."/>
            <person name="Shin Y."/>
            <person name="Noh S.J."/>
            <person name="Park J."/>
            <person name="Seo Y.S."/>
            <person name="Kwon S.Y."/>
            <person name="Kim H.A."/>
            <person name="Park J.M."/>
            <person name="Kim H.J."/>
            <person name="Choi S.B."/>
            <person name="Bosland P.W."/>
            <person name="Reeves G."/>
            <person name="Jo S.H."/>
            <person name="Lee B.W."/>
            <person name="Cho H.T."/>
            <person name="Choi H.S."/>
            <person name="Lee M.S."/>
            <person name="Yu Y."/>
            <person name="Do Choi Y."/>
            <person name="Park B.S."/>
            <person name="van Deynze A."/>
            <person name="Ashrafi H."/>
            <person name="Hill T."/>
            <person name="Kim W.T."/>
            <person name="Pai H.S."/>
            <person name="Ahn H.K."/>
            <person name="Yeam I."/>
            <person name="Giovannoni J.J."/>
            <person name="Rose J.K."/>
            <person name="Sorensen I."/>
            <person name="Lee S.J."/>
            <person name="Kim R.W."/>
            <person name="Choi I.Y."/>
            <person name="Choi B.S."/>
            <person name="Lim J.S."/>
            <person name="Lee Y.H."/>
            <person name="Choi D."/>
        </authorList>
    </citation>
    <scope>NUCLEOTIDE SEQUENCE [LARGE SCALE GENOMIC DNA]</scope>
    <source>
        <strain evidence="2">cv. CM334</strain>
    </source>
</reference>
<dbReference type="EMBL" id="AYRZ02000009">
    <property type="protein sequence ID" value="PHT73114.1"/>
    <property type="molecule type" value="Genomic_DNA"/>
</dbReference>
<reference evidence="1 2" key="2">
    <citation type="journal article" date="2017" name="Genome Biol.">
        <title>New reference genome sequences of hot pepper reveal the massive evolution of plant disease-resistance genes by retroduplication.</title>
        <authorList>
            <person name="Kim S."/>
            <person name="Park J."/>
            <person name="Yeom S.I."/>
            <person name="Kim Y.M."/>
            <person name="Seo E."/>
            <person name="Kim K.T."/>
            <person name="Kim M.S."/>
            <person name="Lee J.M."/>
            <person name="Cheong K."/>
            <person name="Shin H.S."/>
            <person name="Kim S.B."/>
            <person name="Han K."/>
            <person name="Lee J."/>
            <person name="Park M."/>
            <person name="Lee H.A."/>
            <person name="Lee H.Y."/>
            <person name="Lee Y."/>
            <person name="Oh S."/>
            <person name="Lee J.H."/>
            <person name="Choi E."/>
            <person name="Choi E."/>
            <person name="Lee S.E."/>
            <person name="Jeon J."/>
            <person name="Kim H."/>
            <person name="Choi G."/>
            <person name="Song H."/>
            <person name="Lee J."/>
            <person name="Lee S.C."/>
            <person name="Kwon J.K."/>
            <person name="Lee H.Y."/>
            <person name="Koo N."/>
            <person name="Hong Y."/>
            <person name="Kim R.W."/>
            <person name="Kang W.H."/>
            <person name="Huh J.H."/>
            <person name="Kang B.C."/>
            <person name="Yang T.J."/>
            <person name="Lee Y.H."/>
            <person name="Bennetzen J.L."/>
            <person name="Choi D."/>
        </authorList>
    </citation>
    <scope>NUCLEOTIDE SEQUENCE [LARGE SCALE GENOMIC DNA]</scope>
    <source>
        <strain evidence="2">cv. CM334</strain>
    </source>
</reference>
<dbReference type="Gramene" id="PHT73114">
    <property type="protein sequence ID" value="PHT73114"/>
    <property type="gene ID" value="T459_23899"/>
</dbReference>
<name>A0A2G2YTT9_CAPAN</name>
<protein>
    <submittedName>
        <fullName evidence="1">Uncharacterized protein</fullName>
    </submittedName>
</protein>
<evidence type="ECO:0000313" key="1">
    <source>
        <dbReference type="EMBL" id="PHT73114.1"/>
    </source>
</evidence>
<dbReference type="AlphaFoldDB" id="A0A2G2YTT9"/>
<evidence type="ECO:0000313" key="2">
    <source>
        <dbReference type="Proteomes" id="UP000222542"/>
    </source>
</evidence>
<organism evidence="1 2">
    <name type="scientific">Capsicum annuum</name>
    <name type="common">Capsicum pepper</name>
    <dbReference type="NCBI Taxonomy" id="4072"/>
    <lineage>
        <taxon>Eukaryota</taxon>
        <taxon>Viridiplantae</taxon>
        <taxon>Streptophyta</taxon>
        <taxon>Embryophyta</taxon>
        <taxon>Tracheophyta</taxon>
        <taxon>Spermatophyta</taxon>
        <taxon>Magnoliopsida</taxon>
        <taxon>eudicotyledons</taxon>
        <taxon>Gunneridae</taxon>
        <taxon>Pentapetalae</taxon>
        <taxon>asterids</taxon>
        <taxon>lamiids</taxon>
        <taxon>Solanales</taxon>
        <taxon>Solanaceae</taxon>
        <taxon>Solanoideae</taxon>
        <taxon>Capsiceae</taxon>
        <taxon>Capsicum</taxon>
    </lineage>
</organism>
<sequence length="76" mass="8841">MPPQRREHKDTSKGHTRPLIRPGIVAVGVYQVEYNFTTLNIRLLSIRVINTDTKVTKRSDVVIDNIRYTPRHGSKW</sequence>
<proteinExistence type="predicted"/>
<keyword evidence="2" id="KW-1185">Reference proteome</keyword>